<feature type="region of interest" description="Disordered" evidence="6">
    <location>
        <begin position="374"/>
        <end position="395"/>
    </location>
</feature>
<dbReference type="InterPro" id="IPR027417">
    <property type="entry name" value="P-loop_NTPase"/>
</dbReference>
<dbReference type="PROSITE" id="PS51192">
    <property type="entry name" value="HELICASE_ATP_BIND_1"/>
    <property type="match status" value="1"/>
</dbReference>
<dbReference type="GO" id="GO:0016787">
    <property type="term" value="F:hydrolase activity"/>
    <property type="evidence" value="ECO:0007669"/>
    <property type="project" value="UniProtKB-KW"/>
</dbReference>
<feature type="domain" description="Helicase C-terminal" evidence="8">
    <location>
        <begin position="218"/>
        <end position="370"/>
    </location>
</feature>
<reference evidence="9 10" key="1">
    <citation type="submission" date="2019-12" db="EMBL/GenBank/DDBJ databases">
        <title>Chromosome-level assembly of the Caenorhabditis remanei genome.</title>
        <authorList>
            <person name="Teterina A.A."/>
            <person name="Willis J.H."/>
            <person name="Phillips P.C."/>
        </authorList>
    </citation>
    <scope>NUCLEOTIDE SEQUENCE [LARGE SCALE GENOMIC DNA]</scope>
    <source>
        <strain evidence="9 10">PX506</strain>
        <tissue evidence="9">Whole organism</tissue>
    </source>
</reference>
<dbReference type="GO" id="GO:0003676">
    <property type="term" value="F:nucleic acid binding"/>
    <property type="evidence" value="ECO:0007669"/>
    <property type="project" value="InterPro"/>
</dbReference>
<name>A0A6A5G3J5_CAERE</name>
<accession>A0A6A5G3J5</accession>
<dbReference type="GO" id="GO:0005524">
    <property type="term" value="F:ATP binding"/>
    <property type="evidence" value="ECO:0007669"/>
    <property type="project" value="UniProtKB-KW"/>
</dbReference>
<dbReference type="SUPFAM" id="SSF52540">
    <property type="entry name" value="P-loop containing nucleoside triphosphate hydrolases"/>
    <property type="match status" value="1"/>
</dbReference>
<evidence type="ECO:0000256" key="2">
    <source>
        <dbReference type="ARBA" id="ARBA00022741"/>
    </source>
</evidence>
<dbReference type="GO" id="GO:0003724">
    <property type="term" value="F:RNA helicase activity"/>
    <property type="evidence" value="ECO:0007669"/>
    <property type="project" value="UniProtKB-EC"/>
</dbReference>
<evidence type="ECO:0000256" key="3">
    <source>
        <dbReference type="ARBA" id="ARBA00022801"/>
    </source>
</evidence>
<dbReference type="Pfam" id="PF00270">
    <property type="entry name" value="DEAD"/>
    <property type="match status" value="1"/>
</dbReference>
<sequence>MIPQILSGNDVMGQANVSVGKSCATAISIVHKILTTDPTERQAAKNERSPLALILTPSATVVDELFNHHKFKIAKGTDVTVCKAYGGILRNDLELSLKEGCEILIGCNGRIPDLLRNGRIQLSHLQFIVFEKTNCLIRQFLASSNSNLSGILRYLGFAAQRIYLDEEFSPEVEELIEAWSSSFYGRRGIVKVIPKPPQQRANVDLQFHEVHYGNKTVVLRELLKKEESGKQKRTVIFVNEDFECKELAEELSEDENLVLPVHYRQPDKTKQAIYEMFKMGNINTIVLTCAPFREYETVDIDQIIQYDVPSHHSTFVHRCGEFGNMNSGTVHVFVETCRPNFYCGEKKTFTEYLKESKKLALVPKWLKALAAGNSKSHDEPRASSPEECMNECRDH</sequence>
<evidence type="ECO:0000313" key="10">
    <source>
        <dbReference type="Proteomes" id="UP000483820"/>
    </source>
</evidence>
<dbReference type="InterPro" id="IPR014001">
    <property type="entry name" value="Helicase_ATP-bd"/>
</dbReference>
<dbReference type="AlphaFoldDB" id="A0A6A5G3J5"/>
<evidence type="ECO:0000256" key="5">
    <source>
        <dbReference type="ARBA" id="ARBA00022840"/>
    </source>
</evidence>
<dbReference type="RefSeq" id="XP_053580136.1">
    <property type="nucleotide sequence ID" value="XM_053736570.1"/>
</dbReference>
<comment type="caution">
    <text evidence="9">The sequence shown here is derived from an EMBL/GenBank/DDBJ whole genome shotgun (WGS) entry which is preliminary data.</text>
</comment>
<evidence type="ECO:0000256" key="1">
    <source>
        <dbReference type="ARBA" id="ARBA00012552"/>
    </source>
</evidence>
<evidence type="ECO:0000256" key="4">
    <source>
        <dbReference type="ARBA" id="ARBA00022806"/>
    </source>
</evidence>
<dbReference type="Proteomes" id="UP000483820">
    <property type="component" value="Chromosome X"/>
</dbReference>
<dbReference type="KEGG" id="crq:GCK72_025944"/>
<dbReference type="Gene3D" id="3.40.50.300">
    <property type="entry name" value="P-loop containing nucleotide triphosphate hydrolases"/>
    <property type="match status" value="2"/>
</dbReference>
<proteinExistence type="predicted"/>
<keyword evidence="4" id="KW-0347">Helicase</keyword>
<keyword evidence="5" id="KW-0067">ATP-binding</keyword>
<gene>
    <name evidence="9" type="ORF">GCK72_025944</name>
</gene>
<dbReference type="GeneID" id="78777975"/>
<keyword evidence="2" id="KW-0547">Nucleotide-binding</keyword>
<dbReference type="EMBL" id="WUAV01000006">
    <property type="protein sequence ID" value="KAF1749476.1"/>
    <property type="molecule type" value="Genomic_DNA"/>
</dbReference>
<evidence type="ECO:0000259" key="8">
    <source>
        <dbReference type="PROSITE" id="PS51194"/>
    </source>
</evidence>
<dbReference type="PANTHER" id="PTHR47958">
    <property type="entry name" value="ATP-DEPENDENT RNA HELICASE DBP3"/>
    <property type="match status" value="1"/>
</dbReference>
<evidence type="ECO:0000256" key="6">
    <source>
        <dbReference type="SAM" id="MobiDB-lite"/>
    </source>
</evidence>
<protein>
    <recommendedName>
        <fullName evidence="1">RNA helicase</fullName>
        <ecNumber evidence="1">3.6.4.13</ecNumber>
    </recommendedName>
</protein>
<keyword evidence="3" id="KW-0378">Hydrolase</keyword>
<dbReference type="Pfam" id="PF00271">
    <property type="entry name" value="Helicase_C"/>
    <property type="match status" value="1"/>
</dbReference>
<dbReference type="EC" id="3.6.4.13" evidence="1"/>
<dbReference type="PROSITE" id="PS51194">
    <property type="entry name" value="HELICASE_CTER"/>
    <property type="match status" value="1"/>
</dbReference>
<organism evidence="9 10">
    <name type="scientific">Caenorhabditis remanei</name>
    <name type="common">Caenorhabditis vulgaris</name>
    <dbReference type="NCBI Taxonomy" id="31234"/>
    <lineage>
        <taxon>Eukaryota</taxon>
        <taxon>Metazoa</taxon>
        <taxon>Ecdysozoa</taxon>
        <taxon>Nematoda</taxon>
        <taxon>Chromadorea</taxon>
        <taxon>Rhabditida</taxon>
        <taxon>Rhabditina</taxon>
        <taxon>Rhabditomorpha</taxon>
        <taxon>Rhabditoidea</taxon>
        <taxon>Rhabditidae</taxon>
        <taxon>Peloderinae</taxon>
        <taxon>Caenorhabditis</taxon>
    </lineage>
</organism>
<evidence type="ECO:0000313" key="9">
    <source>
        <dbReference type="EMBL" id="KAF1749476.1"/>
    </source>
</evidence>
<dbReference type="CTD" id="78777975"/>
<dbReference type="InterPro" id="IPR011545">
    <property type="entry name" value="DEAD/DEAH_box_helicase_dom"/>
</dbReference>
<evidence type="ECO:0000259" key="7">
    <source>
        <dbReference type="PROSITE" id="PS51192"/>
    </source>
</evidence>
<dbReference type="InterPro" id="IPR001650">
    <property type="entry name" value="Helicase_C-like"/>
</dbReference>
<feature type="domain" description="Helicase ATP-binding" evidence="7">
    <location>
        <begin position="2"/>
        <end position="165"/>
    </location>
</feature>